<feature type="transmembrane region" description="Helical" evidence="1">
    <location>
        <begin position="57"/>
        <end position="79"/>
    </location>
</feature>
<accession>A0A917IGA6</accession>
<evidence type="ECO:0000313" key="3">
    <source>
        <dbReference type="Proteomes" id="UP000657592"/>
    </source>
</evidence>
<evidence type="ECO:0000313" key="2">
    <source>
        <dbReference type="EMBL" id="GGH43430.1"/>
    </source>
</evidence>
<dbReference type="EMBL" id="BMJY01000006">
    <property type="protein sequence ID" value="GGH43430.1"/>
    <property type="molecule type" value="Genomic_DNA"/>
</dbReference>
<reference evidence="2" key="2">
    <citation type="submission" date="2020-09" db="EMBL/GenBank/DDBJ databases">
        <authorList>
            <person name="Sun Q."/>
            <person name="Zhou Y."/>
        </authorList>
    </citation>
    <scope>NUCLEOTIDE SEQUENCE</scope>
    <source>
        <strain evidence="2">CGMCC 1.15794</strain>
    </source>
</reference>
<dbReference type="RefSeq" id="WP_188755883.1">
    <property type="nucleotide sequence ID" value="NZ_BMJY01000006.1"/>
</dbReference>
<organism evidence="2 3">
    <name type="scientific">Microbacterium album</name>
    <dbReference type="NCBI Taxonomy" id="2053191"/>
    <lineage>
        <taxon>Bacteria</taxon>
        <taxon>Bacillati</taxon>
        <taxon>Actinomycetota</taxon>
        <taxon>Actinomycetes</taxon>
        <taxon>Micrococcales</taxon>
        <taxon>Microbacteriaceae</taxon>
        <taxon>Microbacterium</taxon>
    </lineage>
</organism>
<reference evidence="2" key="1">
    <citation type="journal article" date="2014" name="Int. J. Syst. Evol. Microbiol.">
        <title>Complete genome sequence of Corynebacterium casei LMG S-19264T (=DSM 44701T), isolated from a smear-ripened cheese.</title>
        <authorList>
            <consortium name="US DOE Joint Genome Institute (JGI-PGF)"/>
            <person name="Walter F."/>
            <person name="Albersmeier A."/>
            <person name="Kalinowski J."/>
            <person name="Ruckert C."/>
        </authorList>
    </citation>
    <scope>NUCLEOTIDE SEQUENCE</scope>
    <source>
        <strain evidence="2">CGMCC 1.15794</strain>
    </source>
</reference>
<comment type="caution">
    <text evidence="2">The sequence shown here is derived from an EMBL/GenBank/DDBJ whole genome shotgun (WGS) entry which is preliminary data.</text>
</comment>
<keyword evidence="1" id="KW-0472">Membrane</keyword>
<keyword evidence="3" id="KW-1185">Reference proteome</keyword>
<gene>
    <name evidence="2" type="ORF">GCM10010921_17330</name>
</gene>
<keyword evidence="1" id="KW-0812">Transmembrane</keyword>
<keyword evidence="1" id="KW-1133">Transmembrane helix</keyword>
<name>A0A917IGA6_9MICO</name>
<protein>
    <submittedName>
        <fullName evidence="2">Uncharacterized protein</fullName>
    </submittedName>
</protein>
<dbReference type="Proteomes" id="UP000657592">
    <property type="component" value="Unassembled WGS sequence"/>
</dbReference>
<evidence type="ECO:0000256" key="1">
    <source>
        <dbReference type="SAM" id="Phobius"/>
    </source>
</evidence>
<sequence>MDTAPVPRWRRLWPGLALTAVLLVTLAAIWFGAVPRDVACRADYPGDPTCTPEQRRAVALGATIGVTVLYAALLAAIVTLGRRYPVAVAIVATAVLGLAGVIAYQITLASTGYVGG</sequence>
<feature type="transmembrane region" description="Helical" evidence="1">
    <location>
        <begin position="12"/>
        <end position="33"/>
    </location>
</feature>
<proteinExistence type="predicted"/>
<feature type="transmembrane region" description="Helical" evidence="1">
    <location>
        <begin position="86"/>
        <end position="106"/>
    </location>
</feature>
<dbReference type="AlphaFoldDB" id="A0A917IGA6"/>